<feature type="transmembrane region" description="Helical" evidence="5">
    <location>
        <begin position="6"/>
        <end position="23"/>
    </location>
</feature>
<evidence type="ECO:0000259" key="6">
    <source>
        <dbReference type="Pfam" id="PF00999"/>
    </source>
</evidence>
<gene>
    <name evidence="7" type="ORF">BD749_0075</name>
</gene>
<dbReference type="Gene3D" id="1.20.1530.20">
    <property type="match status" value="1"/>
</dbReference>
<dbReference type="GO" id="GO:0036376">
    <property type="term" value="P:sodium ion export across plasma membrane"/>
    <property type="evidence" value="ECO:0007669"/>
    <property type="project" value="InterPro"/>
</dbReference>
<evidence type="ECO:0000313" key="8">
    <source>
        <dbReference type="Proteomes" id="UP000233782"/>
    </source>
</evidence>
<dbReference type="EMBL" id="PJMU01000001">
    <property type="protein sequence ID" value="PKV75137.1"/>
    <property type="molecule type" value="Genomic_DNA"/>
</dbReference>
<keyword evidence="4 5" id="KW-0472">Membrane</keyword>
<protein>
    <submittedName>
        <fullName evidence="7">Sodium/proton antiporter (CPA1 family)</fullName>
    </submittedName>
</protein>
<feature type="transmembrane region" description="Helical" evidence="5">
    <location>
        <begin position="376"/>
        <end position="395"/>
    </location>
</feature>
<dbReference type="InterPro" id="IPR038770">
    <property type="entry name" value="Na+/solute_symporter_sf"/>
</dbReference>
<dbReference type="PANTHER" id="PTHR31382:SF1">
    <property type="entry name" value="SODIUM ION_PROTON EXCHANGER (EUROFUNG)"/>
    <property type="match status" value="1"/>
</dbReference>
<dbReference type="Pfam" id="PF00999">
    <property type="entry name" value="Na_H_Exchanger"/>
    <property type="match status" value="1"/>
</dbReference>
<feature type="transmembrane region" description="Helical" evidence="5">
    <location>
        <begin position="199"/>
        <end position="217"/>
    </location>
</feature>
<evidence type="ECO:0000256" key="5">
    <source>
        <dbReference type="SAM" id="Phobius"/>
    </source>
</evidence>
<dbReference type="GO" id="GO:0005886">
    <property type="term" value="C:plasma membrane"/>
    <property type="evidence" value="ECO:0007669"/>
    <property type="project" value="InterPro"/>
</dbReference>
<keyword evidence="2 5" id="KW-0812">Transmembrane</keyword>
<feature type="transmembrane region" description="Helical" evidence="5">
    <location>
        <begin position="30"/>
        <end position="47"/>
    </location>
</feature>
<feature type="transmembrane region" description="Helical" evidence="5">
    <location>
        <begin position="96"/>
        <end position="117"/>
    </location>
</feature>
<dbReference type="OrthoDB" id="9810860at2"/>
<dbReference type="InterPro" id="IPR006153">
    <property type="entry name" value="Cation/H_exchanger_TM"/>
</dbReference>
<dbReference type="PANTHER" id="PTHR31382">
    <property type="entry name" value="NA(+)/H(+) ANTIPORTER"/>
    <property type="match status" value="1"/>
</dbReference>
<feature type="transmembrane region" description="Helical" evidence="5">
    <location>
        <begin position="123"/>
        <end position="150"/>
    </location>
</feature>
<evidence type="ECO:0000256" key="4">
    <source>
        <dbReference type="ARBA" id="ARBA00023136"/>
    </source>
</evidence>
<dbReference type="Proteomes" id="UP000233782">
    <property type="component" value="Unassembled WGS sequence"/>
</dbReference>
<accession>A0A2N3V0I6</accession>
<reference evidence="7 8" key="1">
    <citation type="submission" date="2017-12" db="EMBL/GenBank/DDBJ databases">
        <title>Genomic Encyclopedia of Type Strains, Phase III (KMG-III): the genomes of soil and plant-associated and newly described type strains.</title>
        <authorList>
            <person name="Whitman W."/>
        </authorList>
    </citation>
    <scope>NUCLEOTIDE SEQUENCE [LARGE SCALE GENOMIC DNA]</scope>
    <source>
        <strain evidence="7 8">LP43</strain>
    </source>
</reference>
<proteinExistence type="predicted"/>
<dbReference type="GO" id="GO:0015385">
    <property type="term" value="F:sodium:proton antiporter activity"/>
    <property type="evidence" value="ECO:0007669"/>
    <property type="project" value="InterPro"/>
</dbReference>
<comment type="caution">
    <text evidence="7">The sequence shown here is derived from an EMBL/GenBank/DDBJ whole genome shotgun (WGS) entry which is preliminary data.</text>
</comment>
<feature type="domain" description="Cation/H+ exchanger transmembrane" evidence="6">
    <location>
        <begin position="17"/>
        <end position="399"/>
    </location>
</feature>
<dbReference type="GO" id="GO:0042391">
    <property type="term" value="P:regulation of membrane potential"/>
    <property type="evidence" value="ECO:0007669"/>
    <property type="project" value="InterPro"/>
</dbReference>
<feature type="transmembrane region" description="Helical" evidence="5">
    <location>
        <begin position="171"/>
        <end position="187"/>
    </location>
</feature>
<sequence>MGKEDLNTVLTILGAMVLLIGLSSRWLEKSPVPATVIALLIGILLGPEVLDVIDLTEYGEKSTILEVSARLTLGIGLMGVALRIPKKFPRQNWRQLLVLITGGMLLMWAISTALIYLVLGLPFWLSALIGAILAPTDPIAASPIVTGPVAKKNLPDRLRHTISFESGANDGLSYLFVLLPLLMLTMVRDKALSHWLTTTLLWEVVAATLFGLLLGYVAGKLLQAAEKRNLIQEEWRLVYTVALSLVAVGGGKLIKSDELLIVFAAAAAFVQVVDEGDRGEEEKGQEAVNRFFSYPIFTLLGVAIPWAGWAALGWSGIVLVLLILLLRRPPVLLLLKPFLPALQSKKDALFLGWFGPVAVAAIYYGSMAEHRLQEPLVWDVVSLVIFASVLAHGLSATPLSRLYGKETGYRKKEKKQKRSD</sequence>
<keyword evidence="3 5" id="KW-1133">Transmembrane helix</keyword>
<organism evidence="7 8">
    <name type="scientific">Pontibacter ramchanderi</name>
    <dbReference type="NCBI Taxonomy" id="1179743"/>
    <lineage>
        <taxon>Bacteria</taxon>
        <taxon>Pseudomonadati</taxon>
        <taxon>Bacteroidota</taxon>
        <taxon>Cytophagia</taxon>
        <taxon>Cytophagales</taxon>
        <taxon>Hymenobacteraceae</taxon>
        <taxon>Pontibacter</taxon>
    </lineage>
</organism>
<feature type="transmembrane region" description="Helical" evidence="5">
    <location>
        <begin position="347"/>
        <end position="364"/>
    </location>
</feature>
<evidence type="ECO:0000313" key="7">
    <source>
        <dbReference type="EMBL" id="PKV75137.1"/>
    </source>
</evidence>
<feature type="transmembrane region" description="Helical" evidence="5">
    <location>
        <begin position="306"/>
        <end position="326"/>
    </location>
</feature>
<feature type="transmembrane region" description="Helical" evidence="5">
    <location>
        <begin position="67"/>
        <end position="84"/>
    </location>
</feature>
<dbReference type="AlphaFoldDB" id="A0A2N3V0I6"/>
<dbReference type="GO" id="GO:0120029">
    <property type="term" value="P:proton export across plasma membrane"/>
    <property type="evidence" value="ECO:0007669"/>
    <property type="project" value="InterPro"/>
</dbReference>
<keyword evidence="8" id="KW-1185">Reference proteome</keyword>
<evidence type="ECO:0000256" key="2">
    <source>
        <dbReference type="ARBA" id="ARBA00022692"/>
    </source>
</evidence>
<name>A0A2N3V0I6_9BACT</name>
<dbReference type="RefSeq" id="WP_101442405.1">
    <property type="nucleotide sequence ID" value="NZ_PJMU01000001.1"/>
</dbReference>
<dbReference type="InterPro" id="IPR004712">
    <property type="entry name" value="Na+/H+_antiporter_fungi"/>
</dbReference>
<comment type="subcellular location">
    <subcellularLocation>
        <location evidence="1">Membrane</location>
        <topology evidence="1">Multi-pass membrane protein</topology>
    </subcellularLocation>
</comment>
<evidence type="ECO:0000256" key="1">
    <source>
        <dbReference type="ARBA" id="ARBA00004141"/>
    </source>
</evidence>
<feature type="transmembrane region" description="Helical" evidence="5">
    <location>
        <begin position="237"/>
        <end position="254"/>
    </location>
</feature>
<evidence type="ECO:0000256" key="3">
    <source>
        <dbReference type="ARBA" id="ARBA00022989"/>
    </source>
</evidence>